<dbReference type="GO" id="GO:0030154">
    <property type="term" value="P:cell differentiation"/>
    <property type="evidence" value="ECO:0000318"/>
    <property type="project" value="GO_Central"/>
</dbReference>
<comment type="subcellular location">
    <subcellularLocation>
        <location evidence="1 5 6">Nucleus</location>
    </subcellularLocation>
</comment>
<organism evidence="7 8">
    <name type="scientific">Xenopus laevis</name>
    <name type="common">African clawed frog</name>
    <dbReference type="NCBI Taxonomy" id="8355"/>
    <lineage>
        <taxon>Eukaryota</taxon>
        <taxon>Metazoa</taxon>
        <taxon>Chordata</taxon>
        <taxon>Craniata</taxon>
        <taxon>Vertebrata</taxon>
        <taxon>Euteleostomi</taxon>
        <taxon>Amphibia</taxon>
        <taxon>Batrachia</taxon>
        <taxon>Anura</taxon>
        <taxon>Pipoidea</taxon>
        <taxon>Pipidae</taxon>
        <taxon>Xenopodinae</taxon>
        <taxon>Xenopus</taxon>
        <taxon>Xenopus</taxon>
    </lineage>
</organism>
<name>A0A1L8F3Y2_XENLA</name>
<dbReference type="Gene3D" id="1.10.10.60">
    <property type="entry name" value="Homeodomain-like"/>
    <property type="match status" value="1"/>
</dbReference>
<dbReference type="PROSITE" id="PS50071">
    <property type="entry name" value="HOMEOBOX_2"/>
    <property type="match status" value="1"/>
</dbReference>
<evidence type="ECO:0000256" key="6">
    <source>
        <dbReference type="RuleBase" id="RU000682"/>
    </source>
</evidence>
<dbReference type="CDD" id="cd00086">
    <property type="entry name" value="homeodomain"/>
    <property type="match status" value="1"/>
</dbReference>
<dbReference type="GeneID" id="108700279"/>
<keyword evidence="2 5" id="KW-0238">DNA-binding</keyword>
<dbReference type="GO" id="GO:0005634">
    <property type="term" value="C:nucleus"/>
    <property type="evidence" value="ECO:0000318"/>
    <property type="project" value="GO_Central"/>
</dbReference>
<dbReference type="InterPro" id="IPR001356">
    <property type="entry name" value="HD"/>
</dbReference>
<dbReference type="PRINTS" id="PR00024">
    <property type="entry name" value="HOMEOBOX"/>
</dbReference>
<dbReference type="Proteomes" id="UP000186698">
    <property type="component" value="Chromosome 8S"/>
</dbReference>
<dbReference type="PaxDb" id="8355-A0A1L8F3Y2"/>
<dbReference type="AlphaFoldDB" id="A0A1L8F3Y2"/>
<evidence type="ECO:0000256" key="1">
    <source>
        <dbReference type="ARBA" id="ARBA00004123"/>
    </source>
</evidence>
<reference evidence="8" key="1">
    <citation type="submission" date="2025-08" db="UniProtKB">
        <authorList>
            <consortium name="RefSeq"/>
        </authorList>
    </citation>
    <scope>IDENTIFICATION</scope>
    <source>
        <strain evidence="8">J_2021</strain>
        <tissue evidence="8">Erythrocytes</tissue>
    </source>
</reference>
<dbReference type="SUPFAM" id="SSF46689">
    <property type="entry name" value="Homeodomain-like"/>
    <property type="match status" value="1"/>
</dbReference>
<dbReference type="RefSeq" id="XP_018088824.1">
    <property type="nucleotide sequence ID" value="XM_018233335.2"/>
</dbReference>
<gene>
    <name evidence="8" type="primary">LOC108700279</name>
</gene>
<proteinExistence type="predicted"/>
<evidence type="ECO:0000256" key="3">
    <source>
        <dbReference type="ARBA" id="ARBA00023155"/>
    </source>
</evidence>
<dbReference type="OMA" id="FRNGEWY"/>
<dbReference type="SMART" id="SM00389">
    <property type="entry name" value="HOX"/>
    <property type="match status" value="1"/>
</dbReference>
<sequence length="266" mass="30218">MDDLKAFSLDSCLDGYGPLVQMPHQTCLQPAMASTGFSMTHCLPQNPIRTCYPGTYSNSGDLPSYQDNIRNTDWYGGNQDMHYPPFSRIIAPSGFNVSTAGCLGYLAEGPKHSLYLQHTSKRKRRVLFSQAQVYELEKRFEHQKYLTAPEREQLAKHIHLTPNQVKIWFQNHRYKMKRQSRNHDPLAVEEAKPYSVESNGSKVACGSPCTSVEDYGPAEIKLDYKGSVQDQQLNTQGIILGQDFLNSASDLQEFEKASRNLMFKPW</sequence>
<dbReference type="InterPro" id="IPR017970">
    <property type="entry name" value="Homeobox_CS"/>
</dbReference>
<dbReference type="PANTHER" id="PTHR24340:SF114">
    <property type="entry name" value="HOMEOBOX PROTEIN NKX-2.1"/>
    <property type="match status" value="1"/>
</dbReference>
<dbReference type="PANTHER" id="PTHR24340">
    <property type="entry name" value="HOMEOBOX PROTEIN NKX"/>
    <property type="match status" value="1"/>
</dbReference>
<evidence type="ECO:0000313" key="8">
    <source>
        <dbReference type="RefSeq" id="XP_018088824.1"/>
    </source>
</evidence>
<keyword evidence="4 5" id="KW-0539">Nucleus</keyword>
<dbReference type="InterPro" id="IPR050394">
    <property type="entry name" value="Homeobox_NK-like"/>
</dbReference>
<accession>A0A1L8F3Y2</accession>
<dbReference type="GO" id="GO:0006357">
    <property type="term" value="P:regulation of transcription by RNA polymerase II"/>
    <property type="evidence" value="ECO:0000318"/>
    <property type="project" value="GO_Central"/>
</dbReference>
<dbReference type="GO" id="GO:0000981">
    <property type="term" value="F:DNA-binding transcription factor activity, RNA polymerase II-specific"/>
    <property type="evidence" value="ECO:0000318"/>
    <property type="project" value="GO_Central"/>
</dbReference>
<keyword evidence="7" id="KW-1185">Reference proteome</keyword>
<evidence type="ECO:0000256" key="5">
    <source>
        <dbReference type="PROSITE-ProRule" id="PRU00108"/>
    </source>
</evidence>
<dbReference type="Pfam" id="PF00046">
    <property type="entry name" value="Homeodomain"/>
    <property type="match status" value="1"/>
</dbReference>
<dbReference type="PROSITE" id="PS00027">
    <property type="entry name" value="HOMEOBOX_1"/>
    <property type="match status" value="1"/>
</dbReference>
<protein>
    <submittedName>
        <fullName evidence="8">Homeobox protein Nkx-2.1</fullName>
    </submittedName>
</protein>
<dbReference type="OrthoDB" id="3137333at2759"/>
<evidence type="ECO:0000313" key="7">
    <source>
        <dbReference type="Proteomes" id="UP000186698"/>
    </source>
</evidence>
<dbReference type="InterPro" id="IPR020479">
    <property type="entry name" value="HD_metazoa"/>
</dbReference>
<dbReference type="GO" id="GO:0000978">
    <property type="term" value="F:RNA polymerase II cis-regulatory region sequence-specific DNA binding"/>
    <property type="evidence" value="ECO:0000318"/>
    <property type="project" value="GO_Central"/>
</dbReference>
<dbReference type="Bgee" id="108700279">
    <property type="expression patterns" value="Expressed in lung and 5 other cell types or tissues"/>
</dbReference>
<keyword evidence="3 5" id="KW-0371">Homeobox</keyword>
<evidence type="ECO:0000256" key="4">
    <source>
        <dbReference type="ARBA" id="ARBA00023242"/>
    </source>
</evidence>
<dbReference type="InterPro" id="IPR009057">
    <property type="entry name" value="Homeodomain-like_sf"/>
</dbReference>
<evidence type="ECO:0000256" key="2">
    <source>
        <dbReference type="ARBA" id="ARBA00023125"/>
    </source>
</evidence>
<feature type="DNA-binding region" description="Homeobox" evidence="5">
    <location>
        <begin position="121"/>
        <end position="180"/>
    </location>
</feature>
<dbReference type="KEGG" id="xla:108700279"/>